<feature type="domain" description="SseB protein N-terminal" evidence="1">
    <location>
        <begin position="159"/>
        <end position="244"/>
    </location>
</feature>
<dbReference type="Proteomes" id="UP000769156">
    <property type="component" value="Unassembled WGS sequence"/>
</dbReference>
<accession>A0A921I1R5</accession>
<comment type="caution">
    <text evidence="2">The sequence shown here is derived from an EMBL/GenBank/DDBJ whole genome shotgun (WGS) entry which is preliminary data.</text>
</comment>
<name>A0A921I1R5_9FIRM</name>
<dbReference type="RefSeq" id="WP_076778320.1">
    <property type="nucleotide sequence ID" value="NZ_CALKQL010000020.1"/>
</dbReference>
<dbReference type="OrthoDB" id="1763382at2"/>
<protein>
    <submittedName>
        <fullName evidence="2">SseB family protein</fullName>
    </submittedName>
</protein>
<reference evidence="2" key="2">
    <citation type="submission" date="2021-09" db="EMBL/GenBank/DDBJ databases">
        <authorList>
            <person name="Gilroy R."/>
        </authorList>
    </citation>
    <scope>NUCLEOTIDE SEQUENCE</scope>
    <source>
        <strain evidence="2">ChiSjej5B23-16112</strain>
    </source>
</reference>
<dbReference type="InterPro" id="IPR009839">
    <property type="entry name" value="SseB_N"/>
</dbReference>
<dbReference type="EMBL" id="DYVY01000096">
    <property type="protein sequence ID" value="HJF94334.1"/>
    <property type="molecule type" value="Genomic_DNA"/>
</dbReference>
<dbReference type="Pfam" id="PF07179">
    <property type="entry name" value="SseB"/>
    <property type="match status" value="1"/>
</dbReference>
<gene>
    <name evidence="2" type="ORF">K8V82_06025</name>
</gene>
<evidence type="ECO:0000313" key="2">
    <source>
        <dbReference type="EMBL" id="HJF94334.1"/>
    </source>
</evidence>
<reference evidence="2" key="1">
    <citation type="journal article" date="2021" name="PeerJ">
        <title>Extensive microbial diversity within the chicken gut microbiome revealed by metagenomics and culture.</title>
        <authorList>
            <person name="Gilroy R."/>
            <person name="Ravi A."/>
            <person name="Getino M."/>
            <person name="Pursley I."/>
            <person name="Horton D.L."/>
            <person name="Alikhan N.F."/>
            <person name="Baker D."/>
            <person name="Gharbi K."/>
            <person name="Hall N."/>
            <person name="Watson M."/>
            <person name="Adriaenssens E.M."/>
            <person name="Foster-Nyarko E."/>
            <person name="Jarju S."/>
            <person name="Secka A."/>
            <person name="Antonio M."/>
            <person name="Oren A."/>
            <person name="Chaudhuri R.R."/>
            <person name="La Ragione R."/>
            <person name="Hildebrand F."/>
            <person name="Pallen M.J."/>
        </authorList>
    </citation>
    <scope>NUCLEOTIDE SEQUENCE</scope>
    <source>
        <strain evidence="2">ChiSjej5B23-16112</strain>
    </source>
</reference>
<proteinExistence type="predicted"/>
<evidence type="ECO:0000313" key="3">
    <source>
        <dbReference type="Proteomes" id="UP000769156"/>
    </source>
</evidence>
<dbReference type="AlphaFoldDB" id="A0A921I1R5"/>
<evidence type="ECO:0000259" key="1">
    <source>
        <dbReference type="Pfam" id="PF07179"/>
    </source>
</evidence>
<organism evidence="2 3">
    <name type="scientific">Lachnoclostridium phocaeense</name>
    <dbReference type="NCBI Taxonomy" id="1871021"/>
    <lineage>
        <taxon>Bacteria</taxon>
        <taxon>Bacillati</taxon>
        <taxon>Bacillota</taxon>
        <taxon>Clostridia</taxon>
        <taxon>Lachnospirales</taxon>
        <taxon>Lachnospiraceae</taxon>
    </lineage>
</organism>
<sequence>MKEENNTKNNPQRQEVLAHLRNAKELFVIISLHTKMPFVFCDPETFDDEVLLYKTEKEAQKGGKLLLAQKDPVNIAKLENRHLLSFYSNLFTMGVNALAVNKGLEDEIHLQLGELVKRPDMDNLPDGKKWVENPQFHLTALYFMQQMRKDPKQQMTEEMKEMQEELLVDLQRGKFLVAVEPDKGLPVLKQKDGSVFQPIFTDPDEFRKFNRENKYRTAVIEYAKIPDILAPEAKGVIVNPVGVNVPFNIARPKKQETK</sequence>